<dbReference type="PANTHER" id="PTHR43316:SF4">
    <property type="entry name" value="ACID DEHALOGENASE, PUTATIVE (AFU_ORTHOLOGUE AFUA_8G05870)-RELATED"/>
    <property type="match status" value="1"/>
</dbReference>
<keyword evidence="3" id="KW-1185">Reference proteome</keyword>
<protein>
    <submittedName>
        <fullName evidence="2">HAD-like protein</fullName>
    </submittedName>
</protein>
<dbReference type="Proteomes" id="UP000799424">
    <property type="component" value="Unassembled WGS sequence"/>
</dbReference>
<evidence type="ECO:0000313" key="3">
    <source>
        <dbReference type="Proteomes" id="UP000799424"/>
    </source>
</evidence>
<dbReference type="InterPro" id="IPR006439">
    <property type="entry name" value="HAD-SF_hydro_IA"/>
</dbReference>
<dbReference type="OrthoDB" id="2363873at2759"/>
<dbReference type="PRINTS" id="PR00413">
    <property type="entry name" value="HADHALOGNASE"/>
</dbReference>
<dbReference type="Pfam" id="PF00702">
    <property type="entry name" value="Hydrolase"/>
    <property type="match status" value="1"/>
</dbReference>
<sequence length="241" mass="26814">MPKIIIFDIVGTLVSHEHFFTAIAERLPGLSKHNLSARLLGFAWLECAEREYTYLSLSGKYVPFATVFESLFWRVLHSAGVTEPRKIATGEDVKALMQEYQKCQVRPGAKQCIDTLRANDWTVWAFTNGDRERVEGYFHDGSIAIDASHIITCDEIGVGKPELRAYKKVREKIGLGKDEEAWFAAAHGWDVSAAGRSGFKTAYCTVLEKYELEEVFGKSDVVADGLVEMAEKVVGTAKDAA</sequence>
<dbReference type="InterPro" id="IPR023198">
    <property type="entry name" value="PGP-like_dom2"/>
</dbReference>
<dbReference type="InterPro" id="IPR023214">
    <property type="entry name" value="HAD_sf"/>
</dbReference>
<dbReference type="AlphaFoldDB" id="A0A6A6ZYC8"/>
<keyword evidence="1" id="KW-0378">Hydrolase</keyword>
<dbReference type="InterPro" id="IPR036412">
    <property type="entry name" value="HAD-like_sf"/>
</dbReference>
<dbReference type="SUPFAM" id="SSF56784">
    <property type="entry name" value="HAD-like"/>
    <property type="match status" value="1"/>
</dbReference>
<proteinExistence type="predicted"/>
<dbReference type="SFLD" id="SFLDS00003">
    <property type="entry name" value="Haloacid_Dehalogenase"/>
    <property type="match status" value="1"/>
</dbReference>
<dbReference type="EMBL" id="MU006227">
    <property type="protein sequence ID" value="KAF2826011.1"/>
    <property type="molecule type" value="Genomic_DNA"/>
</dbReference>
<gene>
    <name evidence="2" type="ORF">CC86DRAFT_293537</name>
</gene>
<dbReference type="InterPro" id="IPR051540">
    <property type="entry name" value="S-2-haloacid_dehalogenase"/>
</dbReference>
<dbReference type="GO" id="GO:0016791">
    <property type="term" value="F:phosphatase activity"/>
    <property type="evidence" value="ECO:0007669"/>
    <property type="project" value="UniProtKB-ARBA"/>
</dbReference>
<evidence type="ECO:0000256" key="1">
    <source>
        <dbReference type="ARBA" id="ARBA00022801"/>
    </source>
</evidence>
<name>A0A6A6ZYC8_9PLEO</name>
<dbReference type="Gene3D" id="3.40.50.1000">
    <property type="entry name" value="HAD superfamily/HAD-like"/>
    <property type="match status" value="1"/>
</dbReference>
<organism evidence="2 3">
    <name type="scientific">Ophiobolus disseminans</name>
    <dbReference type="NCBI Taxonomy" id="1469910"/>
    <lineage>
        <taxon>Eukaryota</taxon>
        <taxon>Fungi</taxon>
        <taxon>Dikarya</taxon>
        <taxon>Ascomycota</taxon>
        <taxon>Pezizomycotina</taxon>
        <taxon>Dothideomycetes</taxon>
        <taxon>Pleosporomycetidae</taxon>
        <taxon>Pleosporales</taxon>
        <taxon>Pleosporineae</taxon>
        <taxon>Phaeosphaeriaceae</taxon>
        <taxon>Ophiobolus</taxon>
    </lineage>
</organism>
<dbReference type="SFLD" id="SFLDG01129">
    <property type="entry name" value="C1.5:_HAD__Beta-PGM__Phosphata"/>
    <property type="match status" value="1"/>
</dbReference>
<dbReference type="PANTHER" id="PTHR43316">
    <property type="entry name" value="HYDROLASE, HALOACID DELAHOGENASE-RELATED"/>
    <property type="match status" value="1"/>
</dbReference>
<dbReference type="Gene3D" id="1.10.150.240">
    <property type="entry name" value="Putative phosphatase, domain 2"/>
    <property type="match status" value="1"/>
</dbReference>
<reference evidence="2" key="1">
    <citation type="journal article" date="2020" name="Stud. Mycol.">
        <title>101 Dothideomycetes genomes: a test case for predicting lifestyles and emergence of pathogens.</title>
        <authorList>
            <person name="Haridas S."/>
            <person name="Albert R."/>
            <person name="Binder M."/>
            <person name="Bloem J."/>
            <person name="Labutti K."/>
            <person name="Salamov A."/>
            <person name="Andreopoulos B."/>
            <person name="Baker S."/>
            <person name="Barry K."/>
            <person name="Bills G."/>
            <person name="Bluhm B."/>
            <person name="Cannon C."/>
            <person name="Castanera R."/>
            <person name="Culley D."/>
            <person name="Daum C."/>
            <person name="Ezra D."/>
            <person name="Gonzalez J."/>
            <person name="Henrissat B."/>
            <person name="Kuo A."/>
            <person name="Liang C."/>
            <person name="Lipzen A."/>
            <person name="Lutzoni F."/>
            <person name="Magnuson J."/>
            <person name="Mondo S."/>
            <person name="Nolan M."/>
            <person name="Ohm R."/>
            <person name="Pangilinan J."/>
            <person name="Park H.-J."/>
            <person name="Ramirez L."/>
            <person name="Alfaro M."/>
            <person name="Sun H."/>
            <person name="Tritt A."/>
            <person name="Yoshinaga Y."/>
            <person name="Zwiers L.-H."/>
            <person name="Turgeon B."/>
            <person name="Goodwin S."/>
            <person name="Spatafora J."/>
            <person name="Crous P."/>
            <person name="Grigoriev I."/>
        </authorList>
    </citation>
    <scope>NUCLEOTIDE SEQUENCE</scope>
    <source>
        <strain evidence="2">CBS 113818</strain>
    </source>
</reference>
<evidence type="ECO:0000313" key="2">
    <source>
        <dbReference type="EMBL" id="KAF2826011.1"/>
    </source>
</evidence>
<accession>A0A6A6ZYC8</accession>